<comment type="caution">
    <text evidence="4">The sequence shown here is derived from an EMBL/GenBank/DDBJ whole genome shotgun (WGS) entry which is preliminary data.</text>
</comment>
<name>A0A4R2L2B5_9GAMM</name>
<dbReference type="SUPFAM" id="SSF52833">
    <property type="entry name" value="Thioredoxin-like"/>
    <property type="match status" value="1"/>
</dbReference>
<feature type="chain" id="PRO_5020180197" evidence="2">
    <location>
        <begin position="22"/>
        <end position="129"/>
    </location>
</feature>
<dbReference type="RefSeq" id="WP_117314748.1">
    <property type="nucleotide sequence ID" value="NZ_QQSW01000001.1"/>
</dbReference>
<dbReference type="Gene3D" id="3.40.30.10">
    <property type="entry name" value="Glutaredoxin"/>
    <property type="match status" value="1"/>
</dbReference>
<evidence type="ECO:0000256" key="1">
    <source>
        <dbReference type="ARBA" id="ARBA00023284"/>
    </source>
</evidence>
<dbReference type="AlphaFoldDB" id="A0A4R2L2B5"/>
<dbReference type="PROSITE" id="PS00194">
    <property type="entry name" value="THIOREDOXIN_1"/>
    <property type="match status" value="1"/>
</dbReference>
<dbReference type="OrthoDB" id="9798454at2"/>
<proteinExistence type="predicted"/>
<dbReference type="GO" id="GO:0015036">
    <property type="term" value="F:disulfide oxidoreductase activity"/>
    <property type="evidence" value="ECO:0007669"/>
    <property type="project" value="UniProtKB-ARBA"/>
</dbReference>
<dbReference type="EMBL" id="SLWX01000002">
    <property type="protein sequence ID" value="TCO77896.1"/>
    <property type="molecule type" value="Genomic_DNA"/>
</dbReference>
<protein>
    <submittedName>
        <fullName evidence="4">Thioredoxin</fullName>
    </submittedName>
</protein>
<dbReference type="InterPro" id="IPR013766">
    <property type="entry name" value="Thioredoxin_domain"/>
</dbReference>
<keyword evidence="5" id="KW-1185">Reference proteome</keyword>
<evidence type="ECO:0000313" key="5">
    <source>
        <dbReference type="Proteomes" id="UP000294980"/>
    </source>
</evidence>
<feature type="signal peptide" evidence="2">
    <location>
        <begin position="1"/>
        <end position="21"/>
    </location>
</feature>
<dbReference type="InterPro" id="IPR036249">
    <property type="entry name" value="Thioredoxin-like_sf"/>
</dbReference>
<dbReference type="PROSITE" id="PS51352">
    <property type="entry name" value="THIOREDOXIN_2"/>
    <property type="match status" value="1"/>
</dbReference>
<keyword evidence="1" id="KW-0676">Redox-active center</keyword>
<reference evidence="4 5" key="1">
    <citation type="submission" date="2019-03" db="EMBL/GenBank/DDBJ databases">
        <title>Genomic Encyclopedia of Type Strains, Phase IV (KMG-IV): sequencing the most valuable type-strain genomes for metagenomic binning, comparative biology and taxonomic classification.</title>
        <authorList>
            <person name="Goeker M."/>
        </authorList>
    </citation>
    <scope>NUCLEOTIDE SEQUENCE [LARGE SCALE GENOMIC DNA]</scope>
    <source>
        <strain evidence="4 5">DSM 23344</strain>
    </source>
</reference>
<dbReference type="Pfam" id="PF00085">
    <property type="entry name" value="Thioredoxin"/>
    <property type="match status" value="1"/>
</dbReference>
<gene>
    <name evidence="4" type="ORF">EV688_102356</name>
</gene>
<keyword evidence="2" id="KW-0732">Signal</keyword>
<evidence type="ECO:0000256" key="2">
    <source>
        <dbReference type="SAM" id="SignalP"/>
    </source>
</evidence>
<evidence type="ECO:0000259" key="3">
    <source>
        <dbReference type="PROSITE" id="PS51352"/>
    </source>
</evidence>
<feature type="domain" description="Thioredoxin" evidence="3">
    <location>
        <begin position="9"/>
        <end position="129"/>
    </location>
</feature>
<evidence type="ECO:0000313" key="4">
    <source>
        <dbReference type="EMBL" id="TCO77896.1"/>
    </source>
</evidence>
<dbReference type="CDD" id="cd02947">
    <property type="entry name" value="TRX_family"/>
    <property type="match status" value="1"/>
</dbReference>
<dbReference type="InterPro" id="IPR017937">
    <property type="entry name" value="Thioredoxin_CS"/>
</dbReference>
<sequence length="129" mass="15057">MRNGFRSILLVVLALSSAALAAVEREPFTKERFEALQAEEALILLDVWAKWCPTCARQEKILARYQEERPESELKILVIDFDDQKEWVRHFRAPRQSTFLLYRGNEQLWFSVAETDPDKIFSRLDAAAQ</sequence>
<dbReference type="Proteomes" id="UP000294980">
    <property type="component" value="Unassembled WGS sequence"/>
</dbReference>
<accession>A0A4R2L2B5</accession>
<organism evidence="4 5">
    <name type="scientific">Chromatocurvus halotolerans</name>
    <dbReference type="NCBI Taxonomy" id="1132028"/>
    <lineage>
        <taxon>Bacteria</taxon>
        <taxon>Pseudomonadati</taxon>
        <taxon>Pseudomonadota</taxon>
        <taxon>Gammaproteobacteria</taxon>
        <taxon>Cellvibrionales</taxon>
        <taxon>Halieaceae</taxon>
        <taxon>Chromatocurvus</taxon>
    </lineage>
</organism>